<protein>
    <recommendedName>
        <fullName evidence="4">Thymidylate kinase-like domain-containing protein</fullName>
    </recommendedName>
</protein>
<dbReference type="GO" id="GO:0004550">
    <property type="term" value="F:nucleoside diphosphate kinase activity"/>
    <property type="evidence" value="ECO:0007669"/>
    <property type="project" value="TreeGrafter"/>
</dbReference>
<evidence type="ECO:0000313" key="8">
    <source>
        <dbReference type="Proteomes" id="UP000019118"/>
    </source>
</evidence>
<dbReference type="InterPro" id="IPR027417">
    <property type="entry name" value="P-loop_NTPase"/>
</dbReference>
<dbReference type="PANTHER" id="PTHR10344">
    <property type="entry name" value="THYMIDYLATE KINASE"/>
    <property type="match status" value="1"/>
</dbReference>
<evidence type="ECO:0000259" key="4">
    <source>
        <dbReference type="Pfam" id="PF02223"/>
    </source>
</evidence>
<dbReference type="GO" id="GO:0006233">
    <property type="term" value="P:dTDP biosynthetic process"/>
    <property type="evidence" value="ECO:0007669"/>
    <property type="project" value="TreeGrafter"/>
</dbReference>
<dbReference type="GO" id="GO:0004798">
    <property type="term" value="F:dTMP kinase activity"/>
    <property type="evidence" value="ECO:0007669"/>
    <property type="project" value="TreeGrafter"/>
</dbReference>
<keyword evidence="3" id="KW-0067">ATP-binding</keyword>
<dbReference type="GO" id="GO:0006235">
    <property type="term" value="P:dTTP biosynthetic process"/>
    <property type="evidence" value="ECO:0007669"/>
    <property type="project" value="TreeGrafter"/>
</dbReference>
<dbReference type="AlphaFoldDB" id="N6UIK7"/>
<sequence length="276" mass="31835">MIHVFVKKLFNSSKHSARSLFGLNSKMNSSADFGLFKDSREILQYLSKYEDLEPVRKLLKIYDETKTRADERRKEAQFPLIVLEGLDGAGKTAMSKKLSKKLEGARYVTPPESTNLLRDYFNDNSELRTAYYSLGNYIAAMEVSCTLQEKPVVMDRFWHSTTAYAIAQKIADHPERYKLPDATDEIYQWPVDLLKPQKVILLTVSEEIRLERHSRRSADLVTEQEHLLKANAKFREDILQAFKNMRNPNVAIVDSNGSFGKTFYMLLDTAKPLLRK</sequence>
<dbReference type="KEGG" id="dpa:109546750"/>
<proteinExistence type="inferred from homology"/>
<keyword evidence="2" id="KW-0547">Nucleotide-binding</keyword>
<evidence type="ECO:0000256" key="3">
    <source>
        <dbReference type="ARBA" id="ARBA00022840"/>
    </source>
</evidence>
<reference evidence="7" key="2">
    <citation type="submission" date="2024-08" db="UniProtKB">
        <authorList>
            <consortium name="EnsemblMetazoa"/>
        </authorList>
    </citation>
    <scope>IDENTIFICATION</scope>
</reference>
<dbReference type="Proteomes" id="UP000030742">
    <property type="component" value="Unassembled WGS sequence"/>
</dbReference>
<gene>
    <name evidence="7" type="primary">109546750</name>
    <name evidence="6" type="ORF">D910_09145</name>
    <name evidence="5" type="ORF">YQE_02084</name>
</gene>
<feature type="non-terminal residue" evidence="5">
    <location>
        <position position="1"/>
    </location>
</feature>
<evidence type="ECO:0000313" key="5">
    <source>
        <dbReference type="EMBL" id="ENN81555.1"/>
    </source>
</evidence>
<feature type="domain" description="Thymidylate kinase-like" evidence="4">
    <location>
        <begin position="83"/>
        <end position="258"/>
    </location>
</feature>
<keyword evidence="8" id="KW-1185">Reference proteome</keyword>
<dbReference type="GO" id="GO:0005524">
    <property type="term" value="F:ATP binding"/>
    <property type="evidence" value="ECO:0007669"/>
    <property type="project" value="UniProtKB-KW"/>
</dbReference>
<dbReference type="InterPro" id="IPR039430">
    <property type="entry name" value="Thymidylate_kin-like_dom"/>
</dbReference>
<dbReference type="OMA" id="VDRWWCS"/>
<organism evidence="5">
    <name type="scientific">Dendroctonus ponderosae</name>
    <name type="common">Mountain pine beetle</name>
    <dbReference type="NCBI Taxonomy" id="77166"/>
    <lineage>
        <taxon>Eukaryota</taxon>
        <taxon>Metazoa</taxon>
        <taxon>Ecdysozoa</taxon>
        <taxon>Arthropoda</taxon>
        <taxon>Hexapoda</taxon>
        <taxon>Insecta</taxon>
        <taxon>Pterygota</taxon>
        <taxon>Neoptera</taxon>
        <taxon>Endopterygota</taxon>
        <taxon>Coleoptera</taxon>
        <taxon>Polyphaga</taxon>
        <taxon>Cucujiformia</taxon>
        <taxon>Curculionidae</taxon>
        <taxon>Scolytinae</taxon>
        <taxon>Dendroctonus</taxon>
    </lineage>
</organism>
<evidence type="ECO:0000313" key="9">
    <source>
        <dbReference type="Proteomes" id="UP000030742"/>
    </source>
</evidence>
<evidence type="ECO:0000256" key="1">
    <source>
        <dbReference type="ARBA" id="ARBA00009776"/>
    </source>
</evidence>
<dbReference type="HOGENOM" id="CLU_049896_1_0_1"/>
<dbReference type="EMBL" id="KB740085">
    <property type="protein sequence ID" value="ENN81555.1"/>
    <property type="molecule type" value="Genomic_DNA"/>
</dbReference>
<evidence type="ECO:0000313" key="7">
    <source>
        <dbReference type="EnsemblMetazoa" id="XP_019773399.1"/>
    </source>
</evidence>
<dbReference type="Gene3D" id="3.40.50.300">
    <property type="entry name" value="P-loop containing nucleotide triphosphate hydrolases"/>
    <property type="match status" value="1"/>
</dbReference>
<dbReference type="GO" id="GO:0006227">
    <property type="term" value="P:dUDP biosynthetic process"/>
    <property type="evidence" value="ECO:0007669"/>
    <property type="project" value="TreeGrafter"/>
</dbReference>
<dbReference type="SUPFAM" id="SSF52540">
    <property type="entry name" value="P-loop containing nucleoside triphosphate hydrolases"/>
    <property type="match status" value="1"/>
</dbReference>
<dbReference type="Pfam" id="PF02223">
    <property type="entry name" value="Thymidylate_kin"/>
    <property type="match status" value="1"/>
</dbReference>
<evidence type="ECO:0000313" key="6">
    <source>
        <dbReference type="EMBL" id="ERL91820.1"/>
    </source>
</evidence>
<dbReference type="EnsemblMetazoa" id="XM_019917840.1">
    <property type="protein sequence ID" value="XP_019773399.1"/>
    <property type="gene ID" value="LOC109546750"/>
</dbReference>
<reference evidence="8 9" key="1">
    <citation type="journal article" date="2013" name="Genome Biol.">
        <title>Draft genome of the mountain pine beetle, Dendroctonus ponderosae Hopkins, a major forest pest.</title>
        <authorList>
            <person name="Keeling C.I."/>
            <person name="Yuen M.M."/>
            <person name="Liao N.Y."/>
            <person name="Docking T.R."/>
            <person name="Chan S.K."/>
            <person name="Taylor G.A."/>
            <person name="Palmquist D.L."/>
            <person name="Jackman S.D."/>
            <person name="Nguyen A."/>
            <person name="Li M."/>
            <person name="Henderson H."/>
            <person name="Janes J.K."/>
            <person name="Zhao Y."/>
            <person name="Pandoh P."/>
            <person name="Moore R."/>
            <person name="Sperling F.A."/>
            <person name="Huber D.P."/>
            <person name="Birol I."/>
            <person name="Jones S.J."/>
            <person name="Bohlmann J."/>
        </authorList>
    </citation>
    <scope>NUCLEOTIDE SEQUENCE</scope>
</reference>
<dbReference type="GO" id="GO:0005739">
    <property type="term" value="C:mitochondrion"/>
    <property type="evidence" value="ECO:0007669"/>
    <property type="project" value="TreeGrafter"/>
</dbReference>
<dbReference type="OrthoDB" id="425602at2759"/>
<dbReference type="EMBL" id="KB632303">
    <property type="protein sequence ID" value="ERL91820.1"/>
    <property type="molecule type" value="Genomic_DNA"/>
</dbReference>
<evidence type="ECO:0000256" key="2">
    <source>
        <dbReference type="ARBA" id="ARBA00022741"/>
    </source>
</evidence>
<comment type="similarity">
    <text evidence="1">Belongs to the thymidylate kinase family.</text>
</comment>
<dbReference type="Proteomes" id="UP000019118">
    <property type="component" value="Unassembled WGS sequence"/>
</dbReference>
<dbReference type="PANTHER" id="PTHR10344:SF4">
    <property type="entry name" value="UMP-CMP KINASE 2, MITOCHONDRIAL"/>
    <property type="match status" value="1"/>
</dbReference>
<accession>N6UIK7</accession>
<name>N6UIK7_DENPD</name>
<dbReference type="STRING" id="77166.N6UIK7"/>